<evidence type="ECO:0000313" key="3">
    <source>
        <dbReference type="EMBL" id="ETW76089.1"/>
    </source>
</evidence>
<sequence length="442" mass="48922">MFALFCLSMPSLSSARIGRWLAMTLWPFTLATACLGFQIWWTVTALVSHRAYPGGPDAWISQHGADAKNVVLNVFRRVWVARSAGSSLLVLSGQTYRSYVIFNHKPAVTVLPSEMFVATVVTGSLSLYNLTRSQVVEHEIANFAITYRTVSLSLSVILTSLITTRLLDIRREVGKLLSEDTGGRGLRSYTSVVAMLVGSASLETVTALVYICLLGVGRPLQDVFLPVLGQVRCLANEGISSRWGCYQTWERETTRTLIQQTHELPVAFSPKYKPKDFSFISRPGRETISGGGSPPTSALQRNSVHQEWQFSTTCLVFCRRADFHTVAFAAEQQGPGDEKSYDGHYVGSKHSFAEDVDYTQKIMDTDLLKARTAEVTHRVVGLEKRGALSLRVVERRDTAVAGGTREDRGPVFLATQMAAAGSRHCRQLQTHPDTSTTLRLRR</sequence>
<evidence type="ECO:0000313" key="4">
    <source>
        <dbReference type="Proteomes" id="UP000030671"/>
    </source>
</evidence>
<keyword evidence="1" id="KW-1133">Transmembrane helix</keyword>
<feature type="transmembrane region" description="Helical" evidence="1">
    <location>
        <begin position="25"/>
        <end position="47"/>
    </location>
</feature>
<keyword evidence="1" id="KW-0812">Transmembrane</keyword>
<dbReference type="GeneID" id="20674449"/>
<feature type="chain" id="PRO_5012384442" evidence="2">
    <location>
        <begin position="16"/>
        <end position="442"/>
    </location>
</feature>
<dbReference type="Proteomes" id="UP000030671">
    <property type="component" value="Unassembled WGS sequence"/>
</dbReference>
<dbReference type="EMBL" id="KI925465">
    <property type="protein sequence ID" value="ETW76089.1"/>
    <property type="molecule type" value="Genomic_DNA"/>
</dbReference>
<feature type="signal peptide" evidence="2">
    <location>
        <begin position="1"/>
        <end position="15"/>
    </location>
</feature>
<reference evidence="3 4" key="1">
    <citation type="journal article" date="2012" name="New Phytol.">
        <title>Insight into trade-off between wood decay and parasitism from the genome of a fungal forest pathogen.</title>
        <authorList>
            <person name="Olson A."/>
            <person name="Aerts A."/>
            <person name="Asiegbu F."/>
            <person name="Belbahri L."/>
            <person name="Bouzid O."/>
            <person name="Broberg A."/>
            <person name="Canback B."/>
            <person name="Coutinho P.M."/>
            <person name="Cullen D."/>
            <person name="Dalman K."/>
            <person name="Deflorio G."/>
            <person name="van Diepen L.T."/>
            <person name="Dunand C."/>
            <person name="Duplessis S."/>
            <person name="Durling M."/>
            <person name="Gonthier P."/>
            <person name="Grimwood J."/>
            <person name="Fossdal C.G."/>
            <person name="Hansson D."/>
            <person name="Henrissat B."/>
            <person name="Hietala A."/>
            <person name="Himmelstrand K."/>
            <person name="Hoffmeister D."/>
            <person name="Hogberg N."/>
            <person name="James T.Y."/>
            <person name="Karlsson M."/>
            <person name="Kohler A."/>
            <person name="Kues U."/>
            <person name="Lee Y.H."/>
            <person name="Lin Y.C."/>
            <person name="Lind M."/>
            <person name="Lindquist E."/>
            <person name="Lombard V."/>
            <person name="Lucas S."/>
            <person name="Lunden K."/>
            <person name="Morin E."/>
            <person name="Murat C."/>
            <person name="Park J."/>
            <person name="Raffaello T."/>
            <person name="Rouze P."/>
            <person name="Salamov A."/>
            <person name="Schmutz J."/>
            <person name="Solheim H."/>
            <person name="Stahlberg J."/>
            <person name="Velez H."/>
            <person name="de Vries R.P."/>
            <person name="Wiebenga A."/>
            <person name="Woodward S."/>
            <person name="Yakovlev I."/>
            <person name="Garbelotto M."/>
            <person name="Martin F."/>
            <person name="Grigoriev I.V."/>
            <person name="Stenlid J."/>
        </authorList>
    </citation>
    <scope>NUCLEOTIDE SEQUENCE [LARGE SCALE GENOMIC DNA]</scope>
    <source>
        <strain evidence="3 4">TC 32-1</strain>
    </source>
</reference>
<name>W4JRJ8_HETIT</name>
<dbReference type="AlphaFoldDB" id="W4JRJ8"/>
<dbReference type="RefSeq" id="XP_009552309.1">
    <property type="nucleotide sequence ID" value="XM_009554014.1"/>
</dbReference>
<evidence type="ECO:0000256" key="2">
    <source>
        <dbReference type="SAM" id="SignalP"/>
    </source>
</evidence>
<keyword evidence="2" id="KW-0732">Signal</keyword>
<organism evidence="3 4">
    <name type="scientific">Heterobasidion irregulare (strain TC 32-1)</name>
    <dbReference type="NCBI Taxonomy" id="747525"/>
    <lineage>
        <taxon>Eukaryota</taxon>
        <taxon>Fungi</taxon>
        <taxon>Dikarya</taxon>
        <taxon>Basidiomycota</taxon>
        <taxon>Agaricomycotina</taxon>
        <taxon>Agaricomycetes</taxon>
        <taxon>Russulales</taxon>
        <taxon>Bondarzewiaceae</taxon>
        <taxon>Heterobasidion</taxon>
        <taxon>Heterobasidion annosum species complex</taxon>
    </lineage>
</organism>
<evidence type="ECO:0000256" key="1">
    <source>
        <dbReference type="SAM" id="Phobius"/>
    </source>
</evidence>
<keyword evidence="1" id="KW-0472">Membrane</keyword>
<keyword evidence="4" id="KW-1185">Reference proteome</keyword>
<accession>W4JRJ8</accession>
<dbReference type="HOGENOM" id="CLU_619726_0_0_1"/>
<dbReference type="InParanoid" id="W4JRJ8"/>
<protein>
    <submittedName>
        <fullName evidence="3">Uncharacterized protein</fullName>
    </submittedName>
</protein>
<gene>
    <name evidence="3" type="ORF">HETIRDRAFT_430485</name>
</gene>
<dbReference type="KEGG" id="hir:HETIRDRAFT_430485"/>
<proteinExistence type="predicted"/>
<dbReference type="OrthoDB" id="2905268at2759"/>